<evidence type="ECO:0000313" key="2">
    <source>
        <dbReference type="EMBL" id="QDL90361.1"/>
    </source>
</evidence>
<dbReference type="KEGG" id="ppru:FDP22_00220"/>
<feature type="domain" description="Transglutaminase-like" evidence="1">
    <location>
        <begin position="175"/>
        <end position="247"/>
    </location>
</feature>
<dbReference type="InterPro" id="IPR002931">
    <property type="entry name" value="Transglutaminase-like"/>
</dbReference>
<name>A0A5B8FFT7_9RHOB</name>
<dbReference type="Pfam" id="PF01841">
    <property type="entry name" value="Transglut_core"/>
    <property type="match status" value="1"/>
</dbReference>
<reference evidence="2 3" key="1">
    <citation type="submission" date="2019-06" db="EMBL/GenBank/DDBJ databases">
        <title>Genome sequence of Rhodobacteraceae bacterium D4M1.</title>
        <authorList>
            <person name="Cao J."/>
        </authorList>
    </citation>
    <scope>NUCLEOTIDE SEQUENCE [LARGE SCALE GENOMIC DNA]</scope>
    <source>
        <strain evidence="2 3">D4M1</strain>
    </source>
</reference>
<proteinExistence type="predicted"/>
<dbReference type="EMBL" id="CP040818">
    <property type="protein sequence ID" value="QDL90361.1"/>
    <property type="molecule type" value="Genomic_DNA"/>
</dbReference>
<dbReference type="OrthoDB" id="9804023at2"/>
<keyword evidence="3" id="KW-1185">Reference proteome</keyword>
<dbReference type="Gene3D" id="3.10.620.30">
    <property type="match status" value="1"/>
</dbReference>
<dbReference type="SMART" id="SM00460">
    <property type="entry name" value="TGc"/>
    <property type="match status" value="1"/>
</dbReference>
<evidence type="ECO:0000259" key="1">
    <source>
        <dbReference type="SMART" id="SM00460"/>
    </source>
</evidence>
<dbReference type="AlphaFoldDB" id="A0A5B8FFT7"/>
<sequence length="309" mass="33224">MPVIDIRHRTTYRYSRPVGFGPHHLILRPREGHELHIRSFALTCEPAGALRWASDVFGNAIATLLPEGRHLGLMIETRVRVVSNATAWPVFGIDTAALRYPFRYDDAALTDLGSLLRPAHADPEGRLLAWSRGFVADTPGGTDTLSLLRDLCAGVSAAAAYRRREEHGTQAPLETLHLGTGTCRDMATLLAEACRQLGLGARLVSGYLLPDAPSVPRDSGVRGTGATHAWVEVFLPGAGWIAFDPTNHRAGRGLGGARLVPVAAVREIRHAVPVSGSFFGSSDALDEMTVEVDVVALEDEAPAWALPPL</sequence>
<dbReference type="Pfam" id="PF08379">
    <property type="entry name" value="Bact_transglu_N"/>
    <property type="match status" value="1"/>
</dbReference>
<dbReference type="Proteomes" id="UP000305888">
    <property type="component" value="Chromosome"/>
</dbReference>
<evidence type="ECO:0000313" key="3">
    <source>
        <dbReference type="Proteomes" id="UP000305888"/>
    </source>
</evidence>
<dbReference type="SUPFAM" id="SSF54001">
    <property type="entry name" value="Cysteine proteinases"/>
    <property type="match status" value="1"/>
</dbReference>
<protein>
    <submittedName>
        <fullName evidence="2">Transglutaminase family protein</fullName>
    </submittedName>
</protein>
<accession>A0A5B8FFT7</accession>
<dbReference type="PANTHER" id="PTHR33490">
    <property type="entry name" value="BLR5614 PROTEIN-RELATED"/>
    <property type="match status" value="1"/>
</dbReference>
<dbReference type="PANTHER" id="PTHR33490:SF1">
    <property type="entry name" value="SLL1233 PROTEIN"/>
    <property type="match status" value="1"/>
</dbReference>
<gene>
    <name evidence="2" type="ORF">FDP22_00220</name>
</gene>
<dbReference type="InterPro" id="IPR038765">
    <property type="entry name" value="Papain-like_cys_pep_sf"/>
</dbReference>
<organism evidence="2 3">
    <name type="scientific">Paroceanicella profunda</name>
    <dbReference type="NCBI Taxonomy" id="2579971"/>
    <lineage>
        <taxon>Bacteria</taxon>
        <taxon>Pseudomonadati</taxon>
        <taxon>Pseudomonadota</taxon>
        <taxon>Alphaproteobacteria</taxon>
        <taxon>Rhodobacterales</taxon>
        <taxon>Paracoccaceae</taxon>
        <taxon>Paroceanicella</taxon>
    </lineage>
</organism>
<dbReference type="InterPro" id="IPR013589">
    <property type="entry name" value="Bac_transglu_N"/>
</dbReference>